<comment type="caution">
    <text evidence="2">The sequence shown here is derived from an EMBL/GenBank/DDBJ whole genome shotgun (WGS) entry which is preliminary data.</text>
</comment>
<feature type="compositionally biased region" description="Low complexity" evidence="1">
    <location>
        <begin position="147"/>
        <end position="161"/>
    </location>
</feature>
<organism evidence="2 3">
    <name type="scientific">Orbilia brochopaga</name>
    <dbReference type="NCBI Taxonomy" id="3140254"/>
    <lineage>
        <taxon>Eukaryota</taxon>
        <taxon>Fungi</taxon>
        <taxon>Dikarya</taxon>
        <taxon>Ascomycota</taxon>
        <taxon>Pezizomycotina</taxon>
        <taxon>Orbiliomycetes</taxon>
        <taxon>Orbiliales</taxon>
        <taxon>Orbiliaceae</taxon>
        <taxon>Orbilia</taxon>
    </lineage>
</organism>
<dbReference type="EMBL" id="JAVHNQ010000004">
    <property type="protein sequence ID" value="KAK6350095.1"/>
    <property type="molecule type" value="Genomic_DNA"/>
</dbReference>
<evidence type="ECO:0000313" key="3">
    <source>
        <dbReference type="Proteomes" id="UP001375240"/>
    </source>
</evidence>
<feature type="compositionally biased region" description="Basic and acidic residues" evidence="1">
    <location>
        <begin position="50"/>
        <end position="60"/>
    </location>
</feature>
<feature type="compositionally biased region" description="Polar residues" evidence="1">
    <location>
        <begin position="120"/>
        <end position="135"/>
    </location>
</feature>
<feature type="compositionally biased region" description="Basic and acidic residues" evidence="1">
    <location>
        <begin position="176"/>
        <end position="193"/>
    </location>
</feature>
<evidence type="ECO:0000313" key="2">
    <source>
        <dbReference type="EMBL" id="KAK6350095.1"/>
    </source>
</evidence>
<feature type="compositionally biased region" description="Gly residues" evidence="1">
    <location>
        <begin position="162"/>
        <end position="172"/>
    </location>
</feature>
<reference evidence="2 3" key="1">
    <citation type="submission" date="2019-10" db="EMBL/GenBank/DDBJ databases">
        <authorList>
            <person name="Palmer J.M."/>
        </authorList>
    </citation>
    <scope>NUCLEOTIDE SEQUENCE [LARGE SCALE GENOMIC DNA]</scope>
    <source>
        <strain evidence="2 3">TWF696</strain>
    </source>
</reference>
<feature type="compositionally biased region" description="Polar residues" evidence="1">
    <location>
        <begin position="19"/>
        <end position="33"/>
    </location>
</feature>
<accession>A0AAV9V2E3</accession>
<feature type="compositionally biased region" description="Basic and acidic residues" evidence="1">
    <location>
        <begin position="285"/>
        <end position="299"/>
    </location>
</feature>
<gene>
    <name evidence="2" type="ORF">TWF696_006342</name>
</gene>
<name>A0AAV9V2E3_9PEZI</name>
<keyword evidence="3" id="KW-1185">Reference proteome</keyword>
<dbReference type="AlphaFoldDB" id="A0AAV9V2E3"/>
<evidence type="ECO:0000256" key="1">
    <source>
        <dbReference type="SAM" id="MobiDB-lite"/>
    </source>
</evidence>
<feature type="compositionally biased region" description="Basic and acidic residues" evidence="1">
    <location>
        <begin position="214"/>
        <end position="245"/>
    </location>
</feature>
<protein>
    <submittedName>
        <fullName evidence="2">Uncharacterized protein</fullName>
    </submittedName>
</protein>
<dbReference type="Proteomes" id="UP001375240">
    <property type="component" value="Unassembled WGS sequence"/>
</dbReference>
<feature type="compositionally biased region" description="Polar residues" evidence="1">
    <location>
        <begin position="84"/>
        <end position="105"/>
    </location>
</feature>
<feature type="region of interest" description="Disordered" evidence="1">
    <location>
        <begin position="1"/>
        <end position="315"/>
    </location>
</feature>
<proteinExistence type="predicted"/>
<sequence>METINQAAAAVKNTIWGEGTTNDNTATSGSGQHSEYHKSMIDDSVTETKFNGRFESDPDAKGAYQPGDTDRQPQGPASTGGKPQGNNVTGDNQGTNKESFSNAIEPNTGFGGPGSGAEPSVSSDPSSAPQPTQKHQGGDRPAASPVNASKKSGNSSSPASSMGGGSGGGAGGMKLPDSENQSKGEGTGEKYEKSTGMAADGGDFDATRPGAAREAARLLDEKGIHHGGEEGGKPADPPKEKKWYGVDHSGFGGHGSHTNKRRPSKPETTDDNVEDDQPTGNTAVDDERTEKKGLGQKIKEKLHHGKSSSNSEQAV</sequence>